<evidence type="ECO:0000256" key="1">
    <source>
        <dbReference type="HAMAP-Rule" id="MF_00991"/>
    </source>
</evidence>
<dbReference type="SUPFAM" id="SSF53167">
    <property type="entry name" value="Purine and uridine phosphorylases"/>
    <property type="match status" value="1"/>
</dbReference>
<dbReference type="InterPro" id="IPR019963">
    <property type="entry name" value="FL_hydrolase_MqnB"/>
</dbReference>
<comment type="catalytic activity">
    <reaction evidence="1">
        <text>futalosine + H2O = dehypoxanthine futalosine + hypoxanthine</text>
        <dbReference type="Rhea" id="RHEA:25904"/>
        <dbReference type="ChEBI" id="CHEBI:15377"/>
        <dbReference type="ChEBI" id="CHEBI:17368"/>
        <dbReference type="ChEBI" id="CHEBI:58863"/>
        <dbReference type="ChEBI" id="CHEBI:58864"/>
        <dbReference type="EC" id="3.2.2.26"/>
    </reaction>
</comment>
<dbReference type="GO" id="GO:0005829">
    <property type="term" value="C:cytosol"/>
    <property type="evidence" value="ECO:0007669"/>
    <property type="project" value="TreeGrafter"/>
</dbReference>
<sequence length="206" mass="22667">MKVLFVAATQPEITASIPLFEAYEIDYLITGVGMLATTFALTKHLQKKEYDLVINVGIGGILDPKATLGTVYQIQNDKIFQFGAEDNDAFISIETLGFGTSVYPQVLPRKNLTLPSVPAAEGITVNKVHGRRESIQQLQSDYPTGNVVESMEGVAVFYVSNNEGIPVLQFRAVSNYIEPRNRAAWQIGSAVSNLNTFIKEIVINIR</sequence>
<keyword evidence="4" id="KW-1185">Reference proteome</keyword>
<dbReference type="Gene3D" id="3.40.50.1580">
    <property type="entry name" value="Nucleoside phosphorylase domain"/>
    <property type="match status" value="1"/>
</dbReference>
<evidence type="ECO:0000313" key="3">
    <source>
        <dbReference type="EMBL" id="SMG38735.1"/>
    </source>
</evidence>
<keyword evidence="1" id="KW-0474">Menaquinone biosynthesis</keyword>
<dbReference type="GO" id="GO:0019284">
    <property type="term" value="P:L-methionine salvage from S-adenosylmethionine"/>
    <property type="evidence" value="ECO:0007669"/>
    <property type="project" value="TreeGrafter"/>
</dbReference>
<dbReference type="RefSeq" id="WP_085473449.1">
    <property type="nucleotide sequence ID" value="NZ_FXAU01000005.1"/>
</dbReference>
<dbReference type="HAMAP" id="MF_00991">
    <property type="entry name" value="MqnB"/>
    <property type="match status" value="1"/>
</dbReference>
<dbReference type="PANTHER" id="PTHR46832">
    <property type="entry name" value="5'-METHYLTHIOADENOSINE/S-ADENOSYLHOMOCYSTEINE NUCLEOSIDASE"/>
    <property type="match status" value="1"/>
</dbReference>
<dbReference type="GO" id="GO:0008782">
    <property type="term" value="F:adenosylhomocysteine nucleosidase activity"/>
    <property type="evidence" value="ECO:0007669"/>
    <property type="project" value="TreeGrafter"/>
</dbReference>
<dbReference type="PANTHER" id="PTHR46832:SF2">
    <property type="entry name" value="FUTALOSINE HYDROLASE"/>
    <property type="match status" value="1"/>
</dbReference>
<reference evidence="3 4" key="1">
    <citation type="submission" date="2017-04" db="EMBL/GenBank/DDBJ databases">
        <authorList>
            <person name="Afonso C.L."/>
            <person name="Miller P.J."/>
            <person name="Scott M.A."/>
            <person name="Spackman E."/>
            <person name="Goraichik I."/>
            <person name="Dimitrov K.M."/>
            <person name="Suarez D.L."/>
            <person name="Swayne D.E."/>
        </authorList>
    </citation>
    <scope>NUCLEOTIDE SEQUENCE [LARGE SCALE GENOMIC DNA]</scope>
    <source>
        <strain evidence="3 4">DSM 22418</strain>
    </source>
</reference>
<dbReference type="EC" id="3.2.2.26" evidence="1 2"/>
<name>A0A1X7KDY5_9SPHI</name>
<dbReference type="OrthoDB" id="9788270at2"/>
<comment type="pathway">
    <text evidence="1">Quinol/quinone metabolism; menaquinone biosynthesis.</text>
</comment>
<protein>
    <recommendedName>
        <fullName evidence="1 2">Futalosine hydrolase</fullName>
        <shortName evidence="1">FL hydrolase</shortName>
        <ecNumber evidence="1 2">3.2.2.26</ecNumber>
    </recommendedName>
    <alternativeName>
        <fullName evidence="1">Futalosine nucleosidase</fullName>
    </alternativeName>
    <alternativeName>
        <fullName evidence="1">Menaquinone biosynthetic enzyme MqnB</fullName>
    </alternativeName>
</protein>
<comment type="similarity">
    <text evidence="1">Belongs to the PNP/UDP phosphorylase family. Futalosine hydrolase subfamily.</text>
</comment>
<dbReference type="GO" id="GO:0009234">
    <property type="term" value="P:menaquinone biosynthetic process"/>
    <property type="evidence" value="ECO:0007669"/>
    <property type="project" value="UniProtKB-UniRule"/>
</dbReference>
<dbReference type="Proteomes" id="UP000192980">
    <property type="component" value="Unassembled WGS sequence"/>
</dbReference>
<dbReference type="NCBIfam" id="TIGR03664">
    <property type="entry name" value="fut_nucase"/>
    <property type="match status" value="1"/>
</dbReference>
<proteinExistence type="inferred from homology"/>
<dbReference type="GO" id="GO:0009116">
    <property type="term" value="P:nucleoside metabolic process"/>
    <property type="evidence" value="ECO:0007669"/>
    <property type="project" value="InterPro"/>
</dbReference>
<dbReference type="GO" id="GO:0008930">
    <property type="term" value="F:methylthioadenosine nucleosidase activity"/>
    <property type="evidence" value="ECO:0007669"/>
    <property type="project" value="TreeGrafter"/>
</dbReference>
<dbReference type="EMBL" id="FXAU01000005">
    <property type="protein sequence ID" value="SMG38735.1"/>
    <property type="molecule type" value="Genomic_DNA"/>
</dbReference>
<dbReference type="STRING" id="561061.SAMN05660862_2710"/>
<gene>
    <name evidence="1" type="primary">mqnB</name>
    <name evidence="3" type="ORF">SAMN05660862_2710</name>
</gene>
<organism evidence="3 4">
    <name type="scientific">Sphingobacterium psychroaquaticum</name>
    <dbReference type="NCBI Taxonomy" id="561061"/>
    <lineage>
        <taxon>Bacteria</taxon>
        <taxon>Pseudomonadati</taxon>
        <taxon>Bacteroidota</taxon>
        <taxon>Sphingobacteriia</taxon>
        <taxon>Sphingobacteriales</taxon>
        <taxon>Sphingobacteriaceae</taxon>
        <taxon>Sphingobacterium</taxon>
    </lineage>
</organism>
<dbReference type="UniPathway" id="UPA00079"/>
<accession>A0A1X7KDY5</accession>
<dbReference type="AlphaFoldDB" id="A0A1X7KDY5"/>
<evidence type="ECO:0000256" key="2">
    <source>
        <dbReference type="NCBIfam" id="TIGR03664"/>
    </source>
</evidence>
<comment type="function">
    <text evidence="1">Catalyzes the hydrolysis of futalosine (FL) to dehypoxanthine futalosine (DHFL) and hypoxanthine, a step in the biosynthesis of menaquinone (MK, vitamin K2).</text>
</comment>
<keyword evidence="1 3" id="KW-0378">Hydrolase</keyword>
<dbReference type="InterPro" id="IPR035994">
    <property type="entry name" value="Nucleoside_phosphorylase_sf"/>
</dbReference>
<evidence type="ECO:0000313" key="4">
    <source>
        <dbReference type="Proteomes" id="UP000192980"/>
    </source>
</evidence>